<evidence type="ECO:0000256" key="1">
    <source>
        <dbReference type="SAM" id="SignalP"/>
    </source>
</evidence>
<accession>A0ABN9Y2Z6</accession>
<organism evidence="2 3">
    <name type="scientific">Prorocentrum cordatum</name>
    <dbReference type="NCBI Taxonomy" id="2364126"/>
    <lineage>
        <taxon>Eukaryota</taxon>
        <taxon>Sar</taxon>
        <taxon>Alveolata</taxon>
        <taxon>Dinophyceae</taxon>
        <taxon>Prorocentrales</taxon>
        <taxon>Prorocentraceae</taxon>
        <taxon>Prorocentrum</taxon>
    </lineage>
</organism>
<keyword evidence="1" id="KW-0732">Signal</keyword>
<evidence type="ECO:0000313" key="2">
    <source>
        <dbReference type="EMBL" id="CAK0905110.1"/>
    </source>
</evidence>
<dbReference type="EMBL" id="CAUYUJ010021504">
    <property type="protein sequence ID" value="CAK0905110.1"/>
    <property type="molecule type" value="Genomic_DNA"/>
</dbReference>
<evidence type="ECO:0000313" key="3">
    <source>
        <dbReference type="Proteomes" id="UP001189429"/>
    </source>
</evidence>
<gene>
    <name evidence="2" type="ORF">PCOR1329_LOCUS80915</name>
</gene>
<dbReference type="Proteomes" id="UP001189429">
    <property type="component" value="Unassembled WGS sequence"/>
</dbReference>
<sequence>APLVFIIVVVALELAVVDEGLSLGIRAFAWVTLLEAALDRTQTSAPGRRIRSLHVYVDPDAHIAEPRWMEIGCSFWSSPPLDYEGDYLVMLLDMELACLQKVQAGYVDMARMSQAVLRRIRVPLYCSLRLLGGLWEYMIFGAEAPCWTEHSERNVVNNVAADHADKIHEKFTLNKFYDYAEQ</sequence>
<comment type="caution">
    <text evidence="2">The sequence shown here is derived from an EMBL/GenBank/DDBJ whole genome shotgun (WGS) entry which is preliminary data.</text>
</comment>
<feature type="non-terminal residue" evidence="2">
    <location>
        <position position="1"/>
    </location>
</feature>
<name>A0ABN9Y2Z6_9DINO</name>
<feature type="chain" id="PRO_5047280729" evidence="1">
    <location>
        <begin position="23"/>
        <end position="182"/>
    </location>
</feature>
<keyword evidence="3" id="KW-1185">Reference proteome</keyword>
<protein>
    <submittedName>
        <fullName evidence="2">Uncharacterized protein</fullName>
    </submittedName>
</protein>
<proteinExistence type="predicted"/>
<reference evidence="2" key="1">
    <citation type="submission" date="2023-10" db="EMBL/GenBank/DDBJ databases">
        <authorList>
            <person name="Chen Y."/>
            <person name="Shah S."/>
            <person name="Dougan E. K."/>
            <person name="Thang M."/>
            <person name="Chan C."/>
        </authorList>
    </citation>
    <scope>NUCLEOTIDE SEQUENCE [LARGE SCALE GENOMIC DNA]</scope>
</reference>
<feature type="signal peptide" evidence="1">
    <location>
        <begin position="1"/>
        <end position="22"/>
    </location>
</feature>
<feature type="non-terminal residue" evidence="2">
    <location>
        <position position="182"/>
    </location>
</feature>